<comment type="caution">
    <text evidence="2">The sequence shown here is derived from an EMBL/GenBank/DDBJ whole genome shotgun (WGS) entry which is preliminary data.</text>
</comment>
<evidence type="ECO:0000313" key="3">
    <source>
        <dbReference type="Proteomes" id="UP000642748"/>
    </source>
</evidence>
<dbReference type="Gene3D" id="3.20.20.80">
    <property type="entry name" value="Glycosidases"/>
    <property type="match status" value="1"/>
</dbReference>
<dbReference type="SMART" id="SM00642">
    <property type="entry name" value="Aamy"/>
    <property type="match status" value="1"/>
</dbReference>
<evidence type="ECO:0000259" key="1">
    <source>
        <dbReference type="SMART" id="SM00642"/>
    </source>
</evidence>
<evidence type="ECO:0000313" key="2">
    <source>
        <dbReference type="EMBL" id="GIH21068.1"/>
    </source>
</evidence>
<keyword evidence="3" id="KW-1185">Reference proteome</keyword>
<dbReference type="SUPFAM" id="SSF51445">
    <property type="entry name" value="(Trans)glycosidases"/>
    <property type="match status" value="1"/>
</dbReference>
<dbReference type="CDD" id="cd11334">
    <property type="entry name" value="AmyAc_TreS"/>
    <property type="match status" value="1"/>
</dbReference>
<dbReference type="InterPro" id="IPR017853">
    <property type="entry name" value="GH"/>
</dbReference>
<dbReference type="PANTHER" id="PTHR10357:SF219">
    <property type="entry name" value="MALTOSE ALPHA-D-GLUCOSYLTRANSFERASE"/>
    <property type="match status" value="1"/>
</dbReference>
<accession>A0A8J3R3J4</accession>
<protein>
    <submittedName>
        <fullName evidence="2">Trehalose synthase</fullName>
    </submittedName>
</protein>
<proteinExistence type="predicted"/>
<dbReference type="Proteomes" id="UP000642748">
    <property type="component" value="Unassembled WGS sequence"/>
</dbReference>
<name>A0A8J3R3J4_9ACTN</name>
<dbReference type="PANTHER" id="PTHR10357">
    <property type="entry name" value="ALPHA-AMYLASE FAMILY MEMBER"/>
    <property type="match status" value="1"/>
</dbReference>
<dbReference type="InterPro" id="IPR045857">
    <property type="entry name" value="O16G_dom_2"/>
</dbReference>
<dbReference type="RefSeq" id="WP_203924471.1">
    <property type="nucleotide sequence ID" value="NZ_BONZ01000115.1"/>
</dbReference>
<reference evidence="2" key="1">
    <citation type="submission" date="2021-01" db="EMBL/GenBank/DDBJ databases">
        <title>Whole genome shotgun sequence of Rugosimonospora africana NBRC 104875.</title>
        <authorList>
            <person name="Komaki H."/>
            <person name="Tamura T."/>
        </authorList>
    </citation>
    <scope>NUCLEOTIDE SEQUENCE</scope>
    <source>
        <strain evidence="2">NBRC 104875</strain>
    </source>
</reference>
<gene>
    <name evidence="2" type="ORF">Raf01_92400</name>
</gene>
<dbReference type="EMBL" id="BONZ01000115">
    <property type="protein sequence ID" value="GIH21068.1"/>
    <property type="molecule type" value="Genomic_DNA"/>
</dbReference>
<dbReference type="Pfam" id="PF00128">
    <property type="entry name" value="Alpha-amylase"/>
    <property type="match status" value="2"/>
</dbReference>
<feature type="domain" description="Glycosyl hydrolase family 13 catalytic" evidence="1">
    <location>
        <begin position="13"/>
        <end position="417"/>
    </location>
</feature>
<sequence>MSERWYEQAVVYCLEAESFQDSDGDGIGDFRGLIGRLDYLARLGVTCLWLNPIHPSPRRDGGYDITDFYTVDPRLGSLGDFAELLHQAGNRGIKVLIDLVVNHTSDEHPWFVSACSSADSPYRDWYVWSDKEPSDRYQGMVFPGEQRETWSYHRKAHAWYYHRFYDFQPDLNMANPAVRAEVKKIMGFWLQLGVAGFRMDAVPFIIELTEPDVTDPKHDFELLTELRQHVSWRAGDAVLLAEANVAPDELVHYVGDRGGSTNRIHMMFDFLLNDRLVLALARSNAEPIVEALRSTPSLPAGGQWATFLRNHDEIDLSRLTADQRAEVFTQFGPDENMRLYDRGIRRRLAPMLGGDRRRLELAYSLQFTLRGTPVLRYGEEIGMGDDLTLPGREAIRTPMQWSDQVGGGFTTSAEPVRPVVAKGRYGYRSVNVTDQRHDPGSLLAWFERMIRTLRESPEVGAGRCSPVDLELPASVLVHRADGPTGTMLFLHNLGTEPVLLDLGRLAAEADHPNQVFGNQEYADVDGLAKLELDGYGYRWIRLHRNPVG</sequence>
<dbReference type="Gene3D" id="3.90.400.10">
    <property type="entry name" value="Oligo-1,6-glucosidase, Domain 2"/>
    <property type="match status" value="1"/>
</dbReference>
<dbReference type="InterPro" id="IPR006047">
    <property type="entry name" value="GH13_cat_dom"/>
</dbReference>
<dbReference type="GO" id="GO:0005975">
    <property type="term" value="P:carbohydrate metabolic process"/>
    <property type="evidence" value="ECO:0007669"/>
    <property type="project" value="InterPro"/>
</dbReference>
<dbReference type="AlphaFoldDB" id="A0A8J3R3J4"/>
<organism evidence="2 3">
    <name type="scientific">Rugosimonospora africana</name>
    <dbReference type="NCBI Taxonomy" id="556532"/>
    <lineage>
        <taxon>Bacteria</taxon>
        <taxon>Bacillati</taxon>
        <taxon>Actinomycetota</taxon>
        <taxon>Actinomycetes</taxon>
        <taxon>Micromonosporales</taxon>
        <taxon>Micromonosporaceae</taxon>
        <taxon>Rugosimonospora</taxon>
    </lineage>
</organism>